<dbReference type="RefSeq" id="WP_254571166.1">
    <property type="nucleotide sequence ID" value="NZ_CP098502.1"/>
</dbReference>
<dbReference type="InterPro" id="IPR044644">
    <property type="entry name" value="DinF-like"/>
</dbReference>
<evidence type="ECO:0000313" key="9">
    <source>
        <dbReference type="EMBL" id="UTI64465.1"/>
    </source>
</evidence>
<keyword evidence="10" id="KW-1185">Reference proteome</keyword>
<keyword evidence="5 8" id="KW-0812">Transmembrane</keyword>
<evidence type="ECO:0000256" key="5">
    <source>
        <dbReference type="ARBA" id="ARBA00022692"/>
    </source>
</evidence>
<dbReference type="PANTHER" id="PTHR42893">
    <property type="entry name" value="PROTEIN DETOXIFICATION 44, CHLOROPLASTIC-RELATED"/>
    <property type="match status" value="1"/>
</dbReference>
<dbReference type="Proteomes" id="UP001056035">
    <property type="component" value="Chromosome"/>
</dbReference>
<feature type="transmembrane region" description="Helical" evidence="8">
    <location>
        <begin position="309"/>
        <end position="330"/>
    </location>
</feature>
<evidence type="ECO:0000256" key="2">
    <source>
        <dbReference type="ARBA" id="ARBA00010199"/>
    </source>
</evidence>
<dbReference type="InterPro" id="IPR002528">
    <property type="entry name" value="MATE_fam"/>
</dbReference>
<dbReference type="PIRSF" id="PIRSF006603">
    <property type="entry name" value="DinF"/>
    <property type="match status" value="1"/>
</dbReference>
<keyword evidence="3" id="KW-0813">Transport</keyword>
<reference evidence="9 10" key="1">
    <citation type="submission" date="2022-06" db="EMBL/GenBank/DDBJ databases">
        <title>Paraconexibacter antarcticus.</title>
        <authorList>
            <person name="Kim C.S."/>
        </authorList>
    </citation>
    <scope>NUCLEOTIDE SEQUENCE [LARGE SCALE GENOMIC DNA]</scope>
    <source>
        <strain evidence="9 10">02-257</strain>
    </source>
</reference>
<evidence type="ECO:0000256" key="3">
    <source>
        <dbReference type="ARBA" id="ARBA00022448"/>
    </source>
</evidence>
<dbReference type="PANTHER" id="PTHR42893:SF46">
    <property type="entry name" value="PROTEIN DETOXIFICATION 44, CHLOROPLASTIC"/>
    <property type="match status" value="1"/>
</dbReference>
<evidence type="ECO:0000256" key="8">
    <source>
        <dbReference type="SAM" id="Phobius"/>
    </source>
</evidence>
<organism evidence="9 10">
    <name type="scientific">Paraconexibacter antarcticus</name>
    <dbReference type="NCBI Taxonomy" id="2949664"/>
    <lineage>
        <taxon>Bacteria</taxon>
        <taxon>Bacillati</taxon>
        <taxon>Actinomycetota</taxon>
        <taxon>Thermoleophilia</taxon>
        <taxon>Solirubrobacterales</taxon>
        <taxon>Paraconexibacteraceae</taxon>
        <taxon>Paraconexibacter</taxon>
    </lineage>
</organism>
<feature type="transmembrane region" description="Helical" evidence="8">
    <location>
        <begin position="47"/>
        <end position="66"/>
    </location>
</feature>
<dbReference type="EMBL" id="CP098502">
    <property type="protein sequence ID" value="UTI64465.1"/>
    <property type="molecule type" value="Genomic_DNA"/>
</dbReference>
<comment type="similarity">
    <text evidence="2">Belongs to the multi antimicrobial extrusion (MATE) (TC 2.A.66.1) family.</text>
</comment>
<gene>
    <name evidence="9" type="ORF">NBH00_24395</name>
</gene>
<keyword evidence="6 8" id="KW-1133">Transmembrane helix</keyword>
<name>A0ABY5DSN2_9ACTN</name>
<feature type="transmembrane region" description="Helical" evidence="8">
    <location>
        <begin position="188"/>
        <end position="209"/>
    </location>
</feature>
<evidence type="ECO:0000256" key="4">
    <source>
        <dbReference type="ARBA" id="ARBA00022475"/>
    </source>
</evidence>
<evidence type="ECO:0000256" key="7">
    <source>
        <dbReference type="ARBA" id="ARBA00023136"/>
    </source>
</evidence>
<feature type="transmembrane region" description="Helical" evidence="8">
    <location>
        <begin position="235"/>
        <end position="254"/>
    </location>
</feature>
<feature type="transmembrane region" description="Helical" evidence="8">
    <location>
        <begin position="266"/>
        <end position="289"/>
    </location>
</feature>
<feature type="transmembrane region" description="Helical" evidence="8">
    <location>
        <begin position="350"/>
        <end position="369"/>
    </location>
</feature>
<dbReference type="InterPro" id="IPR048279">
    <property type="entry name" value="MdtK-like"/>
</dbReference>
<evidence type="ECO:0000256" key="6">
    <source>
        <dbReference type="ARBA" id="ARBA00022989"/>
    </source>
</evidence>
<keyword evidence="4" id="KW-1003">Cell membrane</keyword>
<feature type="transmembrane region" description="Helical" evidence="8">
    <location>
        <begin position="87"/>
        <end position="110"/>
    </location>
</feature>
<dbReference type="NCBIfam" id="TIGR00797">
    <property type="entry name" value="matE"/>
    <property type="match status" value="1"/>
</dbReference>
<sequence length="437" mass="44182">MAAARTHDREILRLALPALGALAAEPLYVLADTAIVGHLGTRQLGALALAATALSALVALCNFLAYGTTAQVARLHGAGQHARAAQIAAQALWLAVGLGVAVALAVLALAHPLMLALGGTGDAARLAERYLRLSAAGLPFALVALSGQGYLRGVGRLRAPLVVLIAANLVNVALELVLVYGLDLGLDGSALGTVVAQAGMGAAFAVLLLRAGGPEVSRRPRWADLRSLLRLGGDLLVRTGSLLLAFTLAGAVVARTSTAALAAHQIAFQLFIFLALVLDAIAIAGQIIVGRALGAGDGAGAVAAARRMLGWALAVGCGFGVLLLALTSVLPRAFTGDPAVLGQARDLWPLFALLPPAGAVVFALDGILIGAGDTRYLARAMAFSAVVVFVPLALASLALDGGVVGVWVAIDVLMLARLATTGARFRGGRWAVLGATA</sequence>
<evidence type="ECO:0000256" key="1">
    <source>
        <dbReference type="ARBA" id="ARBA00004651"/>
    </source>
</evidence>
<comment type="subcellular location">
    <subcellularLocation>
        <location evidence="1">Cell membrane</location>
        <topology evidence="1">Multi-pass membrane protein</topology>
    </subcellularLocation>
</comment>
<keyword evidence="7 8" id="KW-0472">Membrane</keyword>
<accession>A0ABY5DSN2</accession>
<evidence type="ECO:0000313" key="10">
    <source>
        <dbReference type="Proteomes" id="UP001056035"/>
    </source>
</evidence>
<protein>
    <submittedName>
        <fullName evidence="9">MATE family efflux transporter</fullName>
    </submittedName>
</protein>
<proteinExistence type="inferred from homology"/>
<dbReference type="Pfam" id="PF01554">
    <property type="entry name" value="MatE"/>
    <property type="match status" value="2"/>
</dbReference>
<feature type="transmembrane region" description="Helical" evidence="8">
    <location>
        <begin position="159"/>
        <end position="182"/>
    </location>
</feature>
<feature type="transmembrane region" description="Helical" evidence="8">
    <location>
        <begin position="130"/>
        <end position="147"/>
    </location>
</feature>